<dbReference type="GO" id="GO:0005737">
    <property type="term" value="C:cytoplasm"/>
    <property type="evidence" value="ECO:0007669"/>
    <property type="project" value="TreeGrafter"/>
</dbReference>
<accession>A0AAN9VW90</accession>
<dbReference type="Gene3D" id="3.90.190.10">
    <property type="entry name" value="Protein tyrosine phosphatase superfamily"/>
    <property type="match status" value="1"/>
</dbReference>
<evidence type="ECO:0008006" key="7">
    <source>
        <dbReference type="Google" id="ProtNLM"/>
    </source>
</evidence>
<dbReference type="PROSITE" id="PS50056">
    <property type="entry name" value="TYR_PHOSPHATASE_2"/>
    <property type="match status" value="1"/>
</dbReference>
<dbReference type="PANTHER" id="PTHR46377">
    <property type="entry name" value="DUAL SPECIFICITY PROTEIN PHOSPHATASE 19"/>
    <property type="match status" value="1"/>
</dbReference>
<dbReference type="InterPro" id="IPR000340">
    <property type="entry name" value="Dual-sp_phosphatase_cat-dom"/>
</dbReference>
<dbReference type="EMBL" id="JAZDUA010000077">
    <property type="protein sequence ID" value="KAK7869255.1"/>
    <property type="molecule type" value="Genomic_DNA"/>
</dbReference>
<dbReference type="InterPro" id="IPR000387">
    <property type="entry name" value="Tyr_Pase_dom"/>
</dbReference>
<keyword evidence="2" id="KW-0904">Protein phosphatase</keyword>
<dbReference type="CDD" id="cd14498">
    <property type="entry name" value="DSP"/>
    <property type="match status" value="1"/>
</dbReference>
<dbReference type="PROSITE" id="PS00383">
    <property type="entry name" value="TYR_PHOSPHATASE_1"/>
    <property type="match status" value="1"/>
</dbReference>
<feature type="domain" description="Tyrosine-protein phosphatase" evidence="3">
    <location>
        <begin position="59"/>
        <end position="198"/>
    </location>
</feature>
<comment type="caution">
    <text evidence="5">The sequence shown here is derived from an EMBL/GenBank/DDBJ whole genome shotgun (WGS) entry which is preliminary data.</text>
</comment>
<dbReference type="PANTHER" id="PTHR46377:SF1">
    <property type="entry name" value="DUAL SPECIFICITY PROTEIN PHOSPHATASE 19"/>
    <property type="match status" value="1"/>
</dbReference>
<feature type="domain" description="Tyrosine specific protein phosphatases" evidence="4">
    <location>
        <begin position="119"/>
        <end position="177"/>
    </location>
</feature>
<organism evidence="5 6">
    <name type="scientific">Gryllus longicercus</name>
    <dbReference type="NCBI Taxonomy" id="2509291"/>
    <lineage>
        <taxon>Eukaryota</taxon>
        <taxon>Metazoa</taxon>
        <taxon>Ecdysozoa</taxon>
        <taxon>Arthropoda</taxon>
        <taxon>Hexapoda</taxon>
        <taxon>Insecta</taxon>
        <taxon>Pterygota</taxon>
        <taxon>Neoptera</taxon>
        <taxon>Polyneoptera</taxon>
        <taxon>Orthoptera</taxon>
        <taxon>Ensifera</taxon>
        <taxon>Gryllidea</taxon>
        <taxon>Grylloidea</taxon>
        <taxon>Gryllidae</taxon>
        <taxon>Gryllinae</taxon>
        <taxon>Gryllus</taxon>
    </lineage>
</organism>
<dbReference type="InterPro" id="IPR029021">
    <property type="entry name" value="Prot-tyrosine_phosphatase-like"/>
</dbReference>
<dbReference type="AlphaFoldDB" id="A0AAN9VW90"/>
<dbReference type="GO" id="GO:0008579">
    <property type="term" value="F:JUN kinase phosphatase activity"/>
    <property type="evidence" value="ECO:0007669"/>
    <property type="project" value="TreeGrafter"/>
</dbReference>
<gene>
    <name evidence="5" type="ORF">R5R35_000875</name>
</gene>
<dbReference type="SUPFAM" id="SSF52799">
    <property type="entry name" value="(Phosphotyrosine protein) phosphatases II"/>
    <property type="match status" value="1"/>
</dbReference>
<keyword evidence="1" id="KW-0378">Hydrolase</keyword>
<evidence type="ECO:0000256" key="1">
    <source>
        <dbReference type="ARBA" id="ARBA00022801"/>
    </source>
</evidence>
<proteinExistence type="predicted"/>
<dbReference type="InterPro" id="IPR016130">
    <property type="entry name" value="Tyr_Pase_AS"/>
</dbReference>
<dbReference type="PROSITE" id="PS50054">
    <property type="entry name" value="TYR_PHOSPHATASE_DUAL"/>
    <property type="match status" value="1"/>
</dbReference>
<dbReference type="SMART" id="SM00195">
    <property type="entry name" value="DSPc"/>
    <property type="match status" value="1"/>
</dbReference>
<evidence type="ECO:0000256" key="2">
    <source>
        <dbReference type="ARBA" id="ARBA00022912"/>
    </source>
</evidence>
<keyword evidence="6" id="KW-1185">Reference proteome</keyword>
<sequence>MSLQERIAEQRSKLQPCDTQVTWPNGQVMKEIRTANGISTSVIIGSATGFVVDNKPDLQVANILPGLSLGSQDVVLTPGLLKEHQITSVLSVGVVSELMDPDIKHLFVPLLDLPESDISEVLNQCLSFIDEARKAGGCVFVHCNAGVSRSATIVIAYLMQKGWMFEDAFQMVKLKRPVINPNKGFVDFLKHMDRRKRFSIEEISET</sequence>
<evidence type="ECO:0000313" key="6">
    <source>
        <dbReference type="Proteomes" id="UP001378592"/>
    </source>
</evidence>
<dbReference type="InterPro" id="IPR020422">
    <property type="entry name" value="TYR_PHOSPHATASE_DUAL_dom"/>
</dbReference>
<evidence type="ECO:0000259" key="3">
    <source>
        <dbReference type="PROSITE" id="PS50054"/>
    </source>
</evidence>
<protein>
    <recommendedName>
        <fullName evidence="7">Dual specificity protein phosphatase 19</fullName>
    </recommendedName>
</protein>
<evidence type="ECO:0000259" key="4">
    <source>
        <dbReference type="PROSITE" id="PS50056"/>
    </source>
</evidence>
<name>A0AAN9VW90_9ORTH</name>
<dbReference type="Pfam" id="PF00782">
    <property type="entry name" value="DSPc"/>
    <property type="match status" value="1"/>
</dbReference>
<dbReference type="Proteomes" id="UP001378592">
    <property type="component" value="Unassembled WGS sequence"/>
</dbReference>
<evidence type="ECO:0000313" key="5">
    <source>
        <dbReference type="EMBL" id="KAK7869255.1"/>
    </source>
</evidence>
<reference evidence="5 6" key="1">
    <citation type="submission" date="2024-03" db="EMBL/GenBank/DDBJ databases">
        <title>The genome assembly and annotation of the cricket Gryllus longicercus Weissman &amp; Gray.</title>
        <authorList>
            <person name="Szrajer S."/>
            <person name="Gray D."/>
            <person name="Ylla G."/>
        </authorList>
    </citation>
    <scope>NUCLEOTIDE SEQUENCE [LARGE SCALE GENOMIC DNA]</scope>
    <source>
        <strain evidence="5">DAG 2021-001</strain>
        <tissue evidence="5">Whole body minus gut</tissue>
    </source>
</reference>